<dbReference type="Gene3D" id="3.30.200.20">
    <property type="entry name" value="Phosphorylase Kinase, domain 1"/>
    <property type="match status" value="1"/>
</dbReference>
<sequence length="175" mass="19822">MAAYHFNEGWILDQGGQGIVYKGILIDGTISPVKKSKINHRNLVKLLGFCLENEVPLLVHEFVLNGTLYQYLHDPDREFPVLWEMWLIIAKKVVGALSYLHSAAAIPIYHHDIKSSNILLDKNIKQKCQFTDKGNVYGFGVVLVELLTGEKPITQLRAEEGKNLASYFIILTEEK</sequence>
<dbReference type="SUPFAM" id="SSF56112">
    <property type="entry name" value="Protein kinase-like (PK-like)"/>
    <property type="match status" value="1"/>
</dbReference>
<dbReference type="PROSITE" id="PS00108">
    <property type="entry name" value="PROTEIN_KINASE_ST"/>
    <property type="match status" value="1"/>
</dbReference>
<dbReference type="InterPro" id="IPR011009">
    <property type="entry name" value="Kinase-like_dom_sf"/>
</dbReference>
<evidence type="ECO:0000256" key="2">
    <source>
        <dbReference type="ARBA" id="ARBA00022840"/>
    </source>
</evidence>
<dbReference type="InterPro" id="IPR045274">
    <property type="entry name" value="WAK-like"/>
</dbReference>
<evidence type="ECO:0000256" key="1">
    <source>
        <dbReference type="ARBA" id="ARBA00022741"/>
    </source>
</evidence>
<dbReference type="InParanoid" id="A0A059DHC4"/>
<comment type="catalytic activity">
    <reaction evidence="3">
        <text>L-seryl-[protein] + ATP = O-phospho-L-seryl-[protein] + ADP + H(+)</text>
        <dbReference type="Rhea" id="RHEA:17989"/>
        <dbReference type="Rhea" id="RHEA-COMP:9863"/>
        <dbReference type="Rhea" id="RHEA-COMP:11604"/>
        <dbReference type="ChEBI" id="CHEBI:15378"/>
        <dbReference type="ChEBI" id="CHEBI:29999"/>
        <dbReference type="ChEBI" id="CHEBI:30616"/>
        <dbReference type="ChEBI" id="CHEBI:83421"/>
        <dbReference type="ChEBI" id="CHEBI:456216"/>
    </reaction>
</comment>
<feature type="domain" description="Protein kinase" evidence="5">
    <location>
        <begin position="1"/>
        <end position="175"/>
    </location>
</feature>
<dbReference type="Gramene" id="KCW89816">
    <property type="protein sequence ID" value="KCW89816"/>
    <property type="gene ID" value="EUGRSUZ_A02060"/>
</dbReference>
<dbReference type="AlphaFoldDB" id="A0A059DHC4"/>
<dbReference type="GO" id="GO:0007166">
    <property type="term" value="P:cell surface receptor signaling pathway"/>
    <property type="evidence" value="ECO:0000318"/>
    <property type="project" value="GO_Central"/>
</dbReference>
<dbReference type="PROSITE" id="PS50011">
    <property type="entry name" value="PROTEIN_KINASE_DOM"/>
    <property type="match status" value="1"/>
</dbReference>
<dbReference type="Gene3D" id="1.10.510.10">
    <property type="entry name" value="Transferase(Phosphotransferase) domain 1"/>
    <property type="match status" value="1"/>
</dbReference>
<dbReference type="OMA" id="HFNEGWI"/>
<proteinExistence type="predicted"/>
<dbReference type="EMBL" id="KK198753">
    <property type="protein sequence ID" value="KCW89816.1"/>
    <property type="molecule type" value="Genomic_DNA"/>
</dbReference>
<accession>A0A059DHC4</accession>
<dbReference type="PANTHER" id="PTHR27005:SF526">
    <property type="entry name" value="WALL ASSOCIATED KINASE-LIKE PROTEIN"/>
    <property type="match status" value="1"/>
</dbReference>
<evidence type="ECO:0000256" key="4">
    <source>
        <dbReference type="ARBA" id="ARBA00047951"/>
    </source>
</evidence>
<dbReference type="InterPro" id="IPR001245">
    <property type="entry name" value="Ser-Thr/Tyr_kinase_cat_dom"/>
</dbReference>
<organism evidence="6">
    <name type="scientific">Eucalyptus grandis</name>
    <name type="common">Flooded gum</name>
    <dbReference type="NCBI Taxonomy" id="71139"/>
    <lineage>
        <taxon>Eukaryota</taxon>
        <taxon>Viridiplantae</taxon>
        <taxon>Streptophyta</taxon>
        <taxon>Embryophyta</taxon>
        <taxon>Tracheophyta</taxon>
        <taxon>Spermatophyta</taxon>
        <taxon>Magnoliopsida</taxon>
        <taxon>eudicotyledons</taxon>
        <taxon>Gunneridae</taxon>
        <taxon>Pentapetalae</taxon>
        <taxon>rosids</taxon>
        <taxon>malvids</taxon>
        <taxon>Myrtales</taxon>
        <taxon>Myrtaceae</taxon>
        <taxon>Myrtoideae</taxon>
        <taxon>Eucalypteae</taxon>
        <taxon>Eucalyptus</taxon>
    </lineage>
</organism>
<dbReference type="PANTHER" id="PTHR27005">
    <property type="entry name" value="WALL-ASSOCIATED RECEPTOR KINASE-LIKE 21"/>
    <property type="match status" value="1"/>
</dbReference>
<evidence type="ECO:0000259" key="5">
    <source>
        <dbReference type="PROSITE" id="PS50011"/>
    </source>
</evidence>
<protein>
    <recommendedName>
        <fullName evidence="5">Protein kinase domain-containing protein</fullName>
    </recommendedName>
</protein>
<gene>
    <name evidence="6" type="ORF">EUGRSUZ_A02060</name>
</gene>
<dbReference type="GO" id="GO:0005886">
    <property type="term" value="C:plasma membrane"/>
    <property type="evidence" value="ECO:0000318"/>
    <property type="project" value="GO_Central"/>
</dbReference>
<dbReference type="InterPro" id="IPR000719">
    <property type="entry name" value="Prot_kinase_dom"/>
</dbReference>
<evidence type="ECO:0000313" key="6">
    <source>
        <dbReference type="EMBL" id="KCW89816.1"/>
    </source>
</evidence>
<keyword evidence="2" id="KW-0067">ATP-binding</keyword>
<dbReference type="InterPro" id="IPR008271">
    <property type="entry name" value="Ser/Thr_kinase_AS"/>
</dbReference>
<keyword evidence="1" id="KW-0547">Nucleotide-binding</keyword>
<dbReference type="SMART" id="SM00220">
    <property type="entry name" value="S_TKc"/>
    <property type="match status" value="1"/>
</dbReference>
<reference evidence="6" key="1">
    <citation type="submission" date="2013-07" db="EMBL/GenBank/DDBJ databases">
        <title>The genome of Eucalyptus grandis.</title>
        <authorList>
            <person name="Schmutz J."/>
            <person name="Hayes R."/>
            <person name="Myburg A."/>
            <person name="Tuskan G."/>
            <person name="Grattapaglia D."/>
            <person name="Rokhsar D.S."/>
        </authorList>
    </citation>
    <scope>NUCLEOTIDE SEQUENCE</scope>
    <source>
        <tissue evidence="6">Leaf extractions</tissue>
    </source>
</reference>
<dbReference type="GO" id="GO:0005524">
    <property type="term" value="F:ATP binding"/>
    <property type="evidence" value="ECO:0007669"/>
    <property type="project" value="UniProtKB-KW"/>
</dbReference>
<evidence type="ECO:0000256" key="3">
    <source>
        <dbReference type="ARBA" id="ARBA00047558"/>
    </source>
</evidence>
<name>A0A059DHC4_EUCGR</name>
<comment type="catalytic activity">
    <reaction evidence="4">
        <text>L-threonyl-[protein] + ATP = O-phospho-L-threonyl-[protein] + ADP + H(+)</text>
        <dbReference type="Rhea" id="RHEA:46608"/>
        <dbReference type="Rhea" id="RHEA-COMP:11060"/>
        <dbReference type="Rhea" id="RHEA-COMP:11605"/>
        <dbReference type="ChEBI" id="CHEBI:15378"/>
        <dbReference type="ChEBI" id="CHEBI:30013"/>
        <dbReference type="ChEBI" id="CHEBI:30616"/>
        <dbReference type="ChEBI" id="CHEBI:61977"/>
        <dbReference type="ChEBI" id="CHEBI:456216"/>
    </reaction>
</comment>
<dbReference type="GO" id="GO:0004672">
    <property type="term" value="F:protein kinase activity"/>
    <property type="evidence" value="ECO:0007669"/>
    <property type="project" value="InterPro"/>
</dbReference>
<dbReference type="Pfam" id="PF07714">
    <property type="entry name" value="PK_Tyr_Ser-Thr"/>
    <property type="match status" value="1"/>
</dbReference>